<organism evidence="1 2">
    <name type="scientific">Geobacter pickeringii</name>
    <dbReference type="NCBI Taxonomy" id="345632"/>
    <lineage>
        <taxon>Bacteria</taxon>
        <taxon>Pseudomonadati</taxon>
        <taxon>Thermodesulfobacteriota</taxon>
        <taxon>Desulfuromonadia</taxon>
        <taxon>Geobacterales</taxon>
        <taxon>Geobacteraceae</taxon>
        <taxon>Geobacter</taxon>
    </lineage>
</organism>
<dbReference type="Proteomes" id="UP000057609">
    <property type="component" value="Chromosome"/>
</dbReference>
<reference evidence="1 2" key="1">
    <citation type="journal article" date="2015" name="Genome Announc.">
        <title>Complete Genome of Geobacter pickeringii G13T, a Metal-Reducing Isolate from Sedimentary Kaolin Deposits.</title>
        <authorList>
            <person name="Badalamenti J.P."/>
            <person name="Bond D.R."/>
        </authorList>
    </citation>
    <scope>NUCLEOTIDE SEQUENCE [LARGE SCALE GENOMIC DNA]</scope>
    <source>
        <strain evidence="1 2">G13</strain>
    </source>
</reference>
<keyword evidence="2" id="KW-1185">Reference proteome</keyword>
<proteinExistence type="predicted"/>
<gene>
    <name evidence="1" type="ORF">GPICK_05450</name>
</gene>
<evidence type="ECO:0000313" key="2">
    <source>
        <dbReference type="Proteomes" id="UP000057609"/>
    </source>
</evidence>
<dbReference type="AlphaFoldDB" id="A0A0B5BFR4"/>
<evidence type="ECO:0000313" key="1">
    <source>
        <dbReference type="EMBL" id="AJE02886.1"/>
    </source>
</evidence>
<sequence>MLGFEGFGNEVVCAALAGPLLVEGLEGSGHKENRHVMKIGITADRHADFVTVLAGHHRVHQHCIGTDLAGLLHGVVTVVDDGQLIILVGEDDPYDLLNGDAVVGKEKPAAHEILLRRGVYGP</sequence>
<dbReference type="EMBL" id="CP009788">
    <property type="protein sequence ID" value="AJE02886.1"/>
    <property type="molecule type" value="Genomic_DNA"/>
</dbReference>
<name>A0A0B5BFR4_9BACT</name>
<accession>A0A0B5BFR4</accession>
<dbReference type="KEGG" id="gpi:GPICK_05450"/>
<dbReference type="AntiFam" id="ANF00160">
    <property type="entry name" value="Shadow ORF (opposite NIK1)"/>
</dbReference>
<protein>
    <submittedName>
        <fullName evidence="1">Uncharacterized protein</fullName>
    </submittedName>
</protein>
<dbReference type="HOGENOM" id="CLU_2023408_0_0_7"/>